<dbReference type="RefSeq" id="WP_119356185.1">
    <property type="nucleotide sequence ID" value="NZ_BJXM01000013.1"/>
</dbReference>
<dbReference type="NCBIfam" id="TIGR00051">
    <property type="entry name" value="YbgC/FadM family acyl-CoA thioesterase"/>
    <property type="match status" value="1"/>
</dbReference>
<dbReference type="InterPro" id="IPR029069">
    <property type="entry name" value="HotDog_dom_sf"/>
</dbReference>
<reference evidence="4 5" key="1">
    <citation type="submission" date="2018-08" db="EMBL/GenBank/DDBJ databases">
        <title>Meiothermus granaticius genome AF-68 sequencing project.</title>
        <authorList>
            <person name="Da Costa M.S."/>
            <person name="Albuquerque L."/>
            <person name="Raposo P."/>
            <person name="Froufe H.J.C."/>
            <person name="Barroso C.S."/>
            <person name="Egas C."/>
        </authorList>
    </citation>
    <scope>NUCLEOTIDE SEQUENCE [LARGE SCALE GENOMIC DNA]</scope>
    <source>
        <strain evidence="4 5">AF-68</strain>
    </source>
</reference>
<dbReference type="InterPro" id="IPR006683">
    <property type="entry name" value="Thioestr_dom"/>
</dbReference>
<name>A0A399FCD6_9DEIN</name>
<evidence type="ECO:0000313" key="5">
    <source>
        <dbReference type="Proteomes" id="UP000266178"/>
    </source>
</evidence>
<organism evidence="4 5">
    <name type="scientific">Meiothermus granaticius NBRC 107808</name>
    <dbReference type="NCBI Taxonomy" id="1227551"/>
    <lineage>
        <taxon>Bacteria</taxon>
        <taxon>Thermotogati</taxon>
        <taxon>Deinococcota</taxon>
        <taxon>Deinococci</taxon>
        <taxon>Thermales</taxon>
        <taxon>Thermaceae</taxon>
        <taxon>Meiothermus</taxon>
    </lineage>
</organism>
<dbReference type="EC" id="3.1.2.-" evidence="4"/>
<protein>
    <submittedName>
        <fullName evidence="4">Acyl-CoA thioester hydrolase YbgC</fullName>
        <ecNumber evidence="4">3.1.2.-</ecNumber>
    </submittedName>
</protein>
<proteinExistence type="inferred from homology"/>
<evidence type="ECO:0000256" key="1">
    <source>
        <dbReference type="ARBA" id="ARBA00005953"/>
    </source>
</evidence>
<evidence type="ECO:0000313" key="4">
    <source>
        <dbReference type="EMBL" id="RIH93406.1"/>
    </source>
</evidence>
<dbReference type="PANTHER" id="PTHR31793">
    <property type="entry name" value="4-HYDROXYBENZOYL-COA THIOESTERASE FAMILY MEMBER"/>
    <property type="match status" value="1"/>
</dbReference>
<dbReference type="AlphaFoldDB" id="A0A399FCD6"/>
<gene>
    <name evidence="4" type="primary">ybgC</name>
    <name evidence="4" type="ORF">Mgrana_00662</name>
</gene>
<sequence>MPKSDFQFLHRLRVRWSEADMQGIVFNGHYLTYADVALTEYWRAIGYPYPSSIERLGVDWLVVKATLEYHAPARYDDELEIGVRVGRVGNSSIRFLLEMYRGETHLIDGEIIYVTVDPSTHAPVRVPQALRQAFGLPEGPTLPPPT</sequence>
<dbReference type="Pfam" id="PF03061">
    <property type="entry name" value="4HBT"/>
    <property type="match status" value="1"/>
</dbReference>
<dbReference type="GO" id="GO:0047617">
    <property type="term" value="F:fatty acyl-CoA hydrolase activity"/>
    <property type="evidence" value="ECO:0007669"/>
    <property type="project" value="TreeGrafter"/>
</dbReference>
<keyword evidence="2 4" id="KW-0378">Hydrolase</keyword>
<dbReference type="PANTHER" id="PTHR31793:SF27">
    <property type="entry name" value="NOVEL THIOESTERASE SUPERFAMILY DOMAIN AND SAPOSIN A-TYPE DOMAIN CONTAINING PROTEIN (0610012H03RIK)"/>
    <property type="match status" value="1"/>
</dbReference>
<dbReference type="Proteomes" id="UP000266178">
    <property type="component" value="Unassembled WGS sequence"/>
</dbReference>
<comment type="similarity">
    <text evidence="1">Belongs to the 4-hydroxybenzoyl-CoA thioesterase family.</text>
</comment>
<dbReference type="CDD" id="cd00586">
    <property type="entry name" value="4HBT"/>
    <property type="match status" value="1"/>
</dbReference>
<keyword evidence="5" id="KW-1185">Reference proteome</keyword>
<comment type="caution">
    <text evidence="4">The sequence shown here is derived from an EMBL/GenBank/DDBJ whole genome shotgun (WGS) entry which is preliminary data.</text>
</comment>
<dbReference type="InterPro" id="IPR050563">
    <property type="entry name" value="4-hydroxybenzoyl-CoA_TE"/>
</dbReference>
<dbReference type="SUPFAM" id="SSF54637">
    <property type="entry name" value="Thioesterase/thiol ester dehydrase-isomerase"/>
    <property type="match status" value="1"/>
</dbReference>
<dbReference type="Gene3D" id="3.10.129.10">
    <property type="entry name" value="Hotdog Thioesterase"/>
    <property type="match status" value="1"/>
</dbReference>
<dbReference type="PIRSF" id="PIRSF003230">
    <property type="entry name" value="YbgC"/>
    <property type="match status" value="1"/>
</dbReference>
<feature type="domain" description="Thioesterase" evidence="3">
    <location>
        <begin position="22"/>
        <end position="106"/>
    </location>
</feature>
<dbReference type="EMBL" id="QWLB01000006">
    <property type="protein sequence ID" value="RIH93406.1"/>
    <property type="molecule type" value="Genomic_DNA"/>
</dbReference>
<accession>A0A399FCD6</accession>
<evidence type="ECO:0000256" key="2">
    <source>
        <dbReference type="ARBA" id="ARBA00022801"/>
    </source>
</evidence>
<dbReference type="OrthoDB" id="9800856at2"/>
<dbReference type="InterPro" id="IPR006684">
    <property type="entry name" value="YbgC/YbaW"/>
</dbReference>
<evidence type="ECO:0000259" key="3">
    <source>
        <dbReference type="Pfam" id="PF03061"/>
    </source>
</evidence>